<evidence type="ECO:0000256" key="1">
    <source>
        <dbReference type="ARBA" id="ARBA00022763"/>
    </source>
</evidence>
<dbReference type="Proteomes" id="UP000310421">
    <property type="component" value="Unassembled WGS sequence"/>
</dbReference>
<dbReference type="SUPFAM" id="SSF46767">
    <property type="entry name" value="Methylated DNA-protein cysteine methyltransferase, C-terminal domain"/>
    <property type="match status" value="1"/>
</dbReference>
<dbReference type="AlphaFoldDB" id="A0A4S8UNB1"/>
<dbReference type="Pfam" id="PF01035">
    <property type="entry name" value="DNA_binding_1"/>
    <property type="match status" value="1"/>
</dbReference>
<dbReference type="InterPro" id="IPR036388">
    <property type="entry name" value="WH-like_DNA-bd_sf"/>
</dbReference>
<dbReference type="GO" id="GO:0006281">
    <property type="term" value="P:DNA repair"/>
    <property type="evidence" value="ECO:0007669"/>
    <property type="project" value="InterPro"/>
</dbReference>
<feature type="domain" description="Methylated-DNA-[protein]-cysteine S-methyltransferase DNA binding" evidence="2">
    <location>
        <begin position="11"/>
        <end position="51"/>
    </location>
</feature>
<dbReference type="PANTHER" id="PTHR42942:SF1">
    <property type="entry name" value="ALKYLTRANSFERASE-LIKE PROTEIN 1"/>
    <property type="match status" value="1"/>
</dbReference>
<proteinExistence type="predicted"/>
<evidence type="ECO:0000259" key="2">
    <source>
        <dbReference type="Pfam" id="PF01035"/>
    </source>
</evidence>
<dbReference type="CDD" id="cd06445">
    <property type="entry name" value="ATase"/>
    <property type="match status" value="1"/>
</dbReference>
<name>A0A4S8UNB1_AURPU</name>
<sequence length="95" mass="10358">MPRSEEAAAWTYAVYNAVREVPYGKVTSYGHIARLLGKPECPRGANGASQQATALEVEGVQVTRGSLGEYSVDFATYGWFPDILPSDLSDEDDEE</sequence>
<dbReference type="Gene3D" id="1.10.10.10">
    <property type="entry name" value="Winged helix-like DNA-binding domain superfamily/Winged helix DNA-binding domain"/>
    <property type="match status" value="1"/>
</dbReference>
<dbReference type="PANTHER" id="PTHR42942">
    <property type="entry name" value="6-O-METHYLGUANINE DNA METHYLTRANSFERASE"/>
    <property type="match status" value="1"/>
</dbReference>
<evidence type="ECO:0000313" key="4">
    <source>
        <dbReference type="Proteomes" id="UP000310421"/>
    </source>
</evidence>
<dbReference type="InterPro" id="IPR014048">
    <property type="entry name" value="MethylDNA_cys_MeTrfase_DNA-bd"/>
</dbReference>
<dbReference type="InterPro" id="IPR052520">
    <property type="entry name" value="ATL_DNA_repair"/>
</dbReference>
<protein>
    <recommendedName>
        <fullName evidence="2">Methylated-DNA-[protein]-cysteine S-methyltransferase DNA binding domain-containing protein</fullName>
    </recommendedName>
</protein>
<reference evidence="3 4" key="1">
    <citation type="submission" date="2018-10" db="EMBL/GenBank/DDBJ databases">
        <title>Fifty Aureobasidium pullulans genomes reveal a recombining polyextremotolerant generalist.</title>
        <authorList>
            <person name="Gostincar C."/>
            <person name="Turk M."/>
            <person name="Zajc J."/>
            <person name="Gunde-Cimerman N."/>
        </authorList>
    </citation>
    <scope>NUCLEOTIDE SEQUENCE [LARGE SCALE GENOMIC DNA]</scope>
    <source>
        <strain evidence="3 4">EXF-10751</strain>
    </source>
</reference>
<gene>
    <name evidence="3" type="ORF">D6D20_07271</name>
</gene>
<dbReference type="EMBL" id="QZAN01000096">
    <property type="protein sequence ID" value="THW58387.1"/>
    <property type="molecule type" value="Genomic_DNA"/>
</dbReference>
<evidence type="ECO:0000313" key="3">
    <source>
        <dbReference type="EMBL" id="THW58387.1"/>
    </source>
</evidence>
<organism evidence="3 4">
    <name type="scientific">Aureobasidium pullulans</name>
    <name type="common">Black yeast</name>
    <name type="synonym">Pullularia pullulans</name>
    <dbReference type="NCBI Taxonomy" id="5580"/>
    <lineage>
        <taxon>Eukaryota</taxon>
        <taxon>Fungi</taxon>
        <taxon>Dikarya</taxon>
        <taxon>Ascomycota</taxon>
        <taxon>Pezizomycotina</taxon>
        <taxon>Dothideomycetes</taxon>
        <taxon>Dothideomycetidae</taxon>
        <taxon>Dothideales</taxon>
        <taxon>Saccotheciaceae</taxon>
        <taxon>Aureobasidium</taxon>
    </lineage>
</organism>
<accession>A0A4S8UNB1</accession>
<dbReference type="GO" id="GO:0003824">
    <property type="term" value="F:catalytic activity"/>
    <property type="evidence" value="ECO:0007669"/>
    <property type="project" value="InterPro"/>
</dbReference>
<dbReference type="InterPro" id="IPR036217">
    <property type="entry name" value="MethylDNA_cys_MeTrfase_DNAb"/>
</dbReference>
<keyword evidence="1" id="KW-0227">DNA damage</keyword>
<comment type="caution">
    <text evidence="3">The sequence shown here is derived from an EMBL/GenBank/DDBJ whole genome shotgun (WGS) entry which is preliminary data.</text>
</comment>